<gene>
    <name evidence="3" type="ORF">RI532_12435</name>
</gene>
<dbReference type="Pfam" id="PF01636">
    <property type="entry name" value="APH"/>
    <property type="match status" value="1"/>
</dbReference>
<reference evidence="3" key="1">
    <citation type="submission" date="2023-08" db="EMBL/GenBank/DDBJ databases">
        <authorList>
            <person name="Page C.A."/>
            <person name="Perez-Diaz I.M."/>
        </authorList>
    </citation>
    <scope>NUCLEOTIDE SEQUENCE</scope>
    <source>
        <strain evidence="3">3.8.38</strain>
    </source>
</reference>
<organism evidence="3 4">
    <name type="scientific">Levilactobacillus namurensis</name>
    <dbReference type="NCBI Taxonomy" id="380393"/>
    <lineage>
        <taxon>Bacteria</taxon>
        <taxon>Bacillati</taxon>
        <taxon>Bacillota</taxon>
        <taxon>Bacilli</taxon>
        <taxon>Lactobacillales</taxon>
        <taxon>Lactobacillaceae</taxon>
        <taxon>Levilactobacillus</taxon>
    </lineage>
</organism>
<dbReference type="Gene3D" id="3.90.550.10">
    <property type="entry name" value="Spore Coat Polysaccharide Biosynthesis Protein SpsA, Chain A"/>
    <property type="match status" value="1"/>
</dbReference>
<dbReference type="InterPro" id="IPR029044">
    <property type="entry name" value="Nucleotide-diphossugar_trans"/>
</dbReference>
<dbReference type="InterPro" id="IPR025877">
    <property type="entry name" value="MobA-like_NTP_Trfase"/>
</dbReference>
<dbReference type="Gene3D" id="3.30.200.20">
    <property type="entry name" value="Phosphorylase Kinase, domain 1"/>
    <property type="match status" value="1"/>
</dbReference>
<proteinExistence type="predicted"/>
<dbReference type="RefSeq" id="WP_021730606.1">
    <property type="nucleotide sequence ID" value="NZ_JAVLAM010000002.1"/>
</dbReference>
<dbReference type="Gene3D" id="3.90.1200.10">
    <property type="match status" value="1"/>
</dbReference>
<dbReference type="EMBL" id="JAVLAM010000002">
    <property type="protein sequence ID" value="MDT7015190.1"/>
    <property type="molecule type" value="Genomic_DNA"/>
</dbReference>
<protein>
    <submittedName>
        <fullName evidence="3">Phosphotransferase</fullName>
    </submittedName>
</protein>
<dbReference type="CDD" id="cd05151">
    <property type="entry name" value="ChoK-like"/>
    <property type="match status" value="1"/>
</dbReference>
<dbReference type="GO" id="GO:0016779">
    <property type="term" value="F:nucleotidyltransferase activity"/>
    <property type="evidence" value="ECO:0007669"/>
    <property type="project" value="UniProtKB-ARBA"/>
</dbReference>
<dbReference type="GO" id="GO:0006646">
    <property type="term" value="P:phosphatidylethanolamine biosynthetic process"/>
    <property type="evidence" value="ECO:0007669"/>
    <property type="project" value="TreeGrafter"/>
</dbReference>
<evidence type="ECO:0000313" key="3">
    <source>
        <dbReference type="EMBL" id="MDT7015190.1"/>
    </source>
</evidence>
<feature type="domain" description="Aminoglycoside phosphotransferase" evidence="1">
    <location>
        <begin position="323"/>
        <end position="541"/>
    </location>
</feature>
<evidence type="ECO:0000313" key="4">
    <source>
        <dbReference type="Proteomes" id="UP001254075"/>
    </source>
</evidence>
<dbReference type="PANTHER" id="PTHR22603:SF66">
    <property type="entry name" value="ETHANOLAMINE KINASE"/>
    <property type="match status" value="1"/>
</dbReference>
<sequence length="598" mass="69338">MFIKYTDVNLMNIFEKQASFYLLQEVYTQRELAQKMSCSLGTVNKTLKSLMDDTWIQADRRPTSKLLRHVDANRPASAVILAAGFGVRSVPLNMTTSKPLIEVNGERLIERLIKQLHQAGVKNISVVVGFMKERFEYLIDKYDVKLVFNSEYKRLNNIWSLGLVSNQLKNCYIVPGDVWLEKNPFSRKDFYSWYMVGTKSDPYSPVRVGRGGEFVLSKDSRIGSQMIGIAYVAGDIATRFADEVRLAMHDSARLNRFWEDVLIQKSLLIETFVPYIVPEEKAIDINTYEDLRLIDERSTHLNSSIIKLISDVLGVKYDEVENIVPLKKGMTNRSFSFVARGRKYIMRIPGEGTGQLINRKNEANVYRVIKNFPFVETVDYINPENGYKISEFLEGARNSKPQDRLEVQQCLGILRKLHAQTVRVGVRFELFEQIEFYESLWGLQPSVFEDYAEIKNRVSQLEPFILEHKNADVLCHIDANFDNFVYTGSGNNRRLKLIDWEYAGDQDPLVDIAMFAIYADYSKEQIDWLLDAYLEGNVTVRDRALFYSYISACGLLWSNWCQYKQNLGVEFGEYFMQQYRFAKEYSKRAMREIEKMGD</sequence>
<dbReference type="AlphaFoldDB" id="A0AAW8W906"/>
<feature type="domain" description="MobA-like NTP transferase" evidence="2">
    <location>
        <begin position="78"/>
        <end position="153"/>
    </location>
</feature>
<dbReference type="GO" id="GO:0005737">
    <property type="term" value="C:cytoplasm"/>
    <property type="evidence" value="ECO:0007669"/>
    <property type="project" value="TreeGrafter"/>
</dbReference>
<dbReference type="SUPFAM" id="SSF53448">
    <property type="entry name" value="Nucleotide-diphospho-sugar transferases"/>
    <property type="match status" value="1"/>
</dbReference>
<dbReference type="InterPro" id="IPR011009">
    <property type="entry name" value="Kinase-like_dom_sf"/>
</dbReference>
<dbReference type="Pfam" id="PF12804">
    <property type="entry name" value="NTP_transf_3"/>
    <property type="match status" value="1"/>
</dbReference>
<comment type="caution">
    <text evidence="3">The sequence shown here is derived from an EMBL/GenBank/DDBJ whole genome shotgun (WGS) entry which is preliminary data.</text>
</comment>
<dbReference type="InterPro" id="IPR002575">
    <property type="entry name" value="Aminoglycoside_PTrfase"/>
</dbReference>
<evidence type="ECO:0000259" key="1">
    <source>
        <dbReference type="Pfam" id="PF01636"/>
    </source>
</evidence>
<accession>A0AAW8W906</accession>
<evidence type="ECO:0000259" key="2">
    <source>
        <dbReference type="Pfam" id="PF12804"/>
    </source>
</evidence>
<dbReference type="GO" id="GO:0004305">
    <property type="term" value="F:ethanolamine kinase activity"/>
    <property type="evidence" value="ECO:0007669"/>
    <property type="project" value="TreeGrafter"/>
</dbReference>
<name>A0AAW8W906_9LACO</name>
<dbReference type="Proteomes" id="UP001254075">
    <property type="component" value="Unassembled WGS sequence"/>
</dbReference>
<dbReference type="SUPFAM" id="SSF56112">
    <property type="entry name" value="Protein kinase-like (PK-like)"/>
    <property type="match status" value="1"/>
</dbReference>
<dbReference type="PANTHER" id="PTHR22603">
    <property type="entry name" value="CHOLINE/ETHANOALAMINE KINASE"/>
    <property type="match status" value="1"/>
</dbReference>